<name>A0AAV4GLL9_9GAST</name>
<protein>
    <submittedName>
        <fullName evidence="1">Uncharacterized protein</fullName>
    </submittedName>
</protein>
<organism evidence="1 2">
    <name type="scientific">Elysia marginata</name>
    <dbReference type="NCBI Taxonomy" id="1093978"/>
    <lineage>
        <taxon>Eukaryota</taxon>
        <taxon>Metazoa</taxon>
        <taxon>Spiralia</taxon>
        <taxon>Lophotrochozoa</taxon>
        <taxon>Mollusca</taxon>
        <taxon>Gastropoda</taxon>
        <taxon>Heterobranchia</taxon>
        <taxon>Euthyneura</taxon>
        <taxon>Panpulmonata</taxon>
        <taxon>Sacoglossa</taxon>
        <taxon>Placobranchoidea</taxon>
        <taxon>Plakobranchidae</taxon>
        <taxon>Elysia</taxon>
    </lineage>
</organism>
<proteinExistence type="predicted"/>
<reference evidence="1 2" key="1">
    <citation type="journal article" date="2021" name="Elife">
        <title>Chloroplast acquisition without the gene transfer in kleptoplastic sea slugs, Plakobranchus ocellatus.</title>
        <authorList>
            <person name="Maeda T."/>
            <person name="Takahashi S."/>
            <person name="Yoshida T."/>
            <person name="Shimamura S."/>
            <person name="Takaki Y."/>
            <person name="Nagai Y."/>
            <person name="Toyoda A."/>
            <person name="Suzuki Y."/>
            <person name="Arimoto A."/>
            <person name="Ishii H."/>
            <person name="Satoh N."/>
            <person name="Nishiyama T."/>
            <person name="Hasebe M."/>
            <person name="Maruyama T."/>
            <person name="Minagawa J."/>
            <person name="Obokata J."/>
            <person name="Shigenobu S."/>
        </authorList>
    </citation>
    <scope>NUCLEOTIDE SEQUENCE [LARGE SCALE GENOMIC DNA]</scope>
</reference>
<sequence>MHPYYYVQYVPISLKQDLARPRVNGPDFRKRAGDNTASDLSALRQGAFVPWTRIVYHTLWISLIAAPPASAATHYHLPSNPTAMEMRELTEKEKNWNS</sequence>
<comment type="caution">
    <text evidence="1">The sequence shown here is derived from an EMBL/GenBank/DDBJ whole genome shotgun (WGS) entry which is preliminary data.</text>
</comment>
<dbReference type="AlphaFoldDB" id="A0AAV4GLL9"/>
<accession>A0AAV4GLL9</accession>
<dbReference type="EMBL" id="BMAT01012132">
    <property type="protein sequence ID" value="GFR86647.1"/>
    <property type="molecule type" value="Genomic_DNA"/>
</dbReference>
<evidence type="ECO:0000313" key="2">
    <source>
        <dbReference type="Proteomes" id="UP000762676"/>
    </source>
</evidence>
<gene>
    <name evidence="1" type="ORF">ElyMa_006058100</name>
</gene>
<keyword evidence="2" id="KW-1185">Reference proteome</keyword>
<evidence type="ECO:0000313" key="1">
    <source>
        <dbReference type="EMBL" id="GFR86647.1"/>
    </source>
</evidence>
<dbReference type="Proteomes" id="UP000762676">
    <property type="component" value="Unassembled WGS sequence"/>
</dbReference>